<feature type="compositionally biased region" description="Pro residues" evidence="1">
    <location>
        <begin position="263"/>
        <end position="272"/>
    </location>
</feature>
<keyword evidence="3" id="KW-1185">Reference proteome</keyword>
<sequence>MKSSRSHRPSRGRTPIAAVNHHRKSPPAVSPRHSPSDLPASPICTPHTRSPEVLLRVQVAGLGFLQCTRPKPPAPPVHICPHAPARPLAVTHARRRRCSHSARRASFESRLQKSRTSLKTATSVATPSLCSSARSQINLVRANSCASLLSSRPSQSTSAAKERSPAKEPNCVRPSFRSPFCSPRLARVSPSQPTRLTVEARVQPISSPRLHLVQPACGPSEARTSSPIATHLPAPTQFLSRGPQPASHAQFVVGRSSGAQPPHIRPSEPPVGPAAAAAILSCPMTHFLTKP</sequence>
<accession>A0A5A7Q2D0</accession>
<proteinExistence type="predicted"/>
<dbReference type="AlphaFoldDB" id="A0A5A7Q2D0"/>
<dbReference type="Proteomes" id="UP000325081">
    <property type="component" value="Unassembled WGS sequence"/>
</dbReference>
<feature type="region of interest" description="Disordered" evidence="1">
    <location>
        <begin position="150"/>
        <end position="175"/>
    </location>
</feature>
<name>A0A5A7Q2D0_STRAF</name>
<dbReference type="EMBL" id="BKCP01005616">
    <property type="protein sequence ID" value="GER39270.1"/>
    <property type="molecule type" value="Genomic_DNA"/>
</dbReference>
<reference evidence="3" key="1">
    <citation type="journal article" date="2019" name="Curr. Biol.">
        <title>Genome Sequence of Striga asiatica Provides Insight into the Evolution of Plant Parasitism.</title>
        <authorList>
            <person name="Yoshida S."/>
            <person name="Kim S."/>
            <person name="Wafula E.K."/>
            <person name="Tanskanen J."/>
            <person name="Kim Y.M."/>
            <person name="Honaas L."/>
            <person name="Yang Z."/>
            <person name="Spallek T."/>
            <person name="Conn C.E."/>
            <person name="Ichihashi Y."/>
            <person name="Cheong K."/>
            <person name="Cui S."/>
            <person name="Der J.P."/>
            <person name="Gundlach H."/>
            <person name="Jiao Y."/>
            <person name="Hori C."/>
            <person name="Ishida J.K."/>
            <person name="Kasahara H."/>
            <person name="Kiba T."/>
            <person name="Kim M.S."/>
            <person name="Koo N."/>
            <person name="Laohavisit A."/>
            <person name="Lee Y.H."/>
            <person name="Lumba S."/>
            <person name="McCourt P."/>
            <person name="Mortimer J.C."/>
            <person name="Mutuku J.M."/>
            <person name="Nomura T."/>
            <person name="Sasaki-Sekimoto Y."/>
            <person name="Seto Y."/>
            <person name="Wang Y."/>
            <person name="Wakatake T."/>
            <person name="Sakakibara H."/>
            <person name="Demura T."/>
            <person name="Yamaguchi S."/>
            <person name="Yoneyama K."/>
            <person name="Manabe R.I."/>
            <person name="Nelson D.C."/>
            <person name="Schulman A.H."/>
            <person name="Timko M.P."/>
            <person name="dePamphilis C.W."/>
            <person name="Choi D."/>
            <person name="Shirasu K."/>
        </authorList>
    </citation>
    <scope>NUCLEOTIDE SEQUENCE [LARGE SCALE GENOMIC DNA]</scope>
    <source>
        <strain evidence="3">cv. UVA1</strain>
    </source>
</reference>
<feature type="region of interest" description="Disordered" evidence="1">
    <location>
        <begin position="97"/>
        <end position="119"/>
    </location>
</feature>
<feature type="compositionally biased region" description="Basic residues" evidence="1">
    <location>
        <begin position="1"/>
        <end position="11"/>
    </location>
</feature>
<feature type="region of interest" description="Disordered" evidence="1">
    <location>
        <begin position="240"/>
        <end position="273"/>
    </location>
</feature>
<protein>
    <submittedName>
        <fullName evidence="2">Uncharacterized protein</fullName>
    </submittedName>
</protein>
<feature type="compositionally biased region" description="Low complexity" evidence="1">
    <location>
        <begin position="150"/>
        <end position="159"/>
    </location>
</feature>
<gene>
    <name evidence="2" type="ORF">STAS_15878</name>
</gene>
<evidence type="ECO:0000313" key="2">
    <source>
        <dbReference type="EMBL" id="GER39270.1"/>
    </source>
</evidence>
<evidence type="ECO:0000256" key="1">
    <source>
        <dbReference type="SAM" id="MobiDB-lite"/>
    </source>
</evidence>
<feature type="region of interest" description="Disordered" evidence="1">
    <location>
        <begin position="1"/>
        <end position="45"/>
    </location>
</feature>
<comment type="caution">
    <text evidence="2">The sequence shown here is derived from an EMBL/GenBank/DDBJ whole genome shotgun (WGS) entry which is preliminary data.</text>
</comment>
<organism evidence="2 3">
    <name type="scientific">Striga asiatica</name>
    <name type="common">Asiatic witchweed</name>
    <name type="synonym">Buchnera asiatica</name>
    <dbReference type="NCBI Taxonomy" id="4170"/>
    <lineage>
        <taxon>Eukaryota</taxon>
        <taxon>Viridiplantae</taxon>
        <taxon>Streptophyta</taxon>
        <taxon>Embryophyta</taxon>
        <taxon>Tracheophyta</taxon>
        <taxon>Spermatophyta</taxon>
        <taxon>Magnoliopsida</taxon>
        <taxon>eudicotyledons</taxon>
        <taxon>Gunneridae</taxon>
        <taxon>Pentapetalae</taxon>
        <taxon>asterids</taxon>
        <taxon>lamiids</taxon>
        <taxon>Lamiales</taxon>
        <taxon>Orobanchaceae</taxon>
        <taxon>Buchnereae</taxon>
        <taxon>Striga</taxon>
    </lineage>
</organism>
<evidence type="ECO:0000313" key="3">
    <source>
        <dbReference type="Proteomes" id="UP000325081"/>
    </source>
</evidence>